<reference evidence="2" key="1">
    <citation type="journal article" date="2022" name="Mol. Ecol. Resour.">
        <title>The genomes of chicory, endive, great burdock and yacon provide insights into Asteraceae palaeo-polyploidization history and plant inulin production.</title>
        <authorList>
            <person name="Fan W."/>
            <person name="Wang S."/>
            <person name="Wang H."/>
            <person name="Wang A."/>
            <person name="Jiang F."/>
            <person name="Liu H."/>
            <person name="Zhao H."/>
            <person name="Xu D."/>
            <person name="Zhang Y."/>
        </authorList>
    </citation>
    <scope>NUCLEOTIDE SEQUENCE [LARGE SCALE GENOMIC DNA]</scope>
    <source>
        <strain evidence="2">cv. Punajuju</strain>
    </source>
</reference>
<evidence type="ECO:0000313" key="1">
    <source>
        <dbReference type="EMBL" id="KAI3790086.1"/>
    </source>
</evidence>
<accession>A0ACB9H3J2</accession>
<reference evidence="1 2" key="2">
    <citation type="journal article" date="2022" name="Mol. Ecol. Resour.">
        <title>The genomes of chicory, endive, great burdock and yacon provide insights into Asteraceae paleo-polyploidization history and plant inulin production.</title>
        <authorList>
            <person name="Fan W."/>
            <person name="Wang S."/>
            <person name="Wang H."/>
            <person name="Wang A."/>
            <person name="Jiang F."/>
            <person name="Liu H."/>
            <person name="Zhao H."/>
            <person name="Xu D."/>
            <person name="Zhang Y."/>
        </authorList>
    </citation>
    <scope>NUCLEOTIDE SEQUENCE [LARGE SCALE GENOMIC DNA]</scope>
    <source>
        <strain evidence="2">cv. Punajuju</strain>
        <tissue evidence="1">Leaves</tissue>
    </source>
</reference>
<sequence>MQIAVVGVMEVSSVGKSYTLNEGKERQPIFPLYSFVEYFDTPPSGGCFFVITQTCVAVRASEPLEEGTSGPPALCSLVGYLMNYVRGSVSGPANEHLIKALEDIPRCDANEAALVVCQENGALTGREPTYSSDSFDESTEFWMWKLQSMNTYLTSFNRKLDIVVDRRQTALKLLNKIGPGDPKLEVLTQNTGEI</sequence>
<dbReference type="EMBL" id="CM042009">
    <property type="protein sequence ID" value="KAI3790086.1"/>
    <property type="molecule type" value="Genomic_DNA"/>
</dbReference>
<proteinExistence type="predicted"/>
<name>A0ACB9H3J2_CICIN</name>
<protein>
    <submittedName>
        <fullName evidence="1">Uncharacterized protein</fullName>
    </submittedName>
</protein>
<gene>
    <name evidence="1" type="ORF">L2E82_02899</name>
</gene>
<dbReference type="Proteomes" id="UP001055811">
    <property type="component" value="Linkage Group LG01"/>
</dbReference>
<keyword evidence="2" id="KW-1185">Reference proteome</keyword>
<evidence type="ECO:0000313" key="2">
    <source>
        <dbReference type="Proteomes" id="UP001055811"/>
    </source>
</evidence>
<organism evidence="1 2">
    <name type="scientific">Cichorium intybus</name>
    <name type="common">Chicory</name>
    <dbReference type="NCBI Taxonomy" id="13427"/>
    <lineage>
        <taxon>Eukaryota</taxon>
        <taxon>Viridiplantae</taxon>
        <taxon>Streptophyta</taxon>
        <taxon>Embryophyta</taxon>
        <taxon>Tracheophyta</taxon>
        <taxon>Spermatophyta</taxon>
        <taxon>Magnoliopsida</taxon>
        <taxon>eudicotyledons</taxon>
        <taxon>Gunneridae</taxon>
        <taxon>Pentapetalae</taxon>
        <taxon>asterids</taxon>
        <taxon>campanulids</taxon>
        <taxon>Asterales</taxon>
        <taxon>Asteraceae</taxon>
        <taxon>Cichorioideae</taxon>
        <taxon>Cichorieae</taxon>
        <taxon>Cichoriinae</taxon>
        <taxon>Cichorium</taxon>
    </lineage>
</organism>
<comment type="caution">
    <text evidence="1">The sequence shown here is derived from an EMBL/GenBank/DDBJ whole genome shotgun (WGS) entry which is preliminary data.</text>
</comment>